<reference evidence="2 3" key="1">
    <citation type="submission" date="2012-09" db="EMBL/GenBank/DDBJ databases">
        <title>Genome Sequence of alkane-degrading Bacterium Alcanivorax sp. 521-1.</title>
        <authorList>
            <person name="Lai Q."/>
            <person name="Shao Z."/>
        </authorList>
    </citation>
    <scope>NUCLEOTIDE SEQUENCE [LARGE SCALE GENOMIC DNA]</scope>
    <source>
        <strain evidence="2 3">521-1</strain>
    </source>
</reference>
<dbReference type="InterPro" id="IPR001296">
    <property type="entry name" value="Glyco_trans_1"/>
</dbReference>
<gene>
    <name evidence="2" type="ORF">Y5W_01895</name>
</gene>
<evidence type="ECO:0000259" key="1">
    <source>
        <dbReference type="Pfam" id="PF00534"/>
    </source>
</evidence>
<keyword evidence="3" id="KW-1185">Reference proteome</keyword>
<evidence type="ECO:0000313" key="3">
    <source>
        <dbReference type="Proteomes" id="UP000662703"/>
    </source>
</evidence>
<accession>A0ABS0AT07</accession>
<dbReference type="Gene3D" id="3.40.50.2000">
    <property type="entry name" value="Glycogen Phosphorylase B"/>
    <property type="match status" value="1"/>
</dbReference>
<feature type="domain" description="Glycosyl transferase family 1" evidence="1">
    <location>
        <begin position="18"/>
        <end position="176"/>
    </location>
</feature>
<name>A0ABS0AT07_9GAMM</name>
<comment type="caution">
    <text evidence="2">The sequence shown here is derived from an EMBL/GenBank/DDBJ whole genome shotgun (WGS) entry which is preliminary data.</text>
</comment>
<sequence length="208" mass="23142">MIVQRQEALNAPLPGLAAGKKIVVLILGRLEQQKRPYLYFPFARALQRQLSKARNAREVSIEVRIVGAGAYAVELLNFDGSVGSNVTFKVQQQHFDKESLYQGVHFVVQLSENEGISLVGFEAILRGCCFIATDVGQQSEVMNDCFLVGRTAKNAVESAASLIINILNDPELYARALEDQQARLKALTHHYGYESSIGRLYEEIRDSL</sequence>
<protein>
    <submittedName>
        <fullName evidence="2">Glycosyl transferase family protein</fullName>
    </submittedName>
</protein>
<dbReference type="Pfam" id="PF00534">
    <property type="entry name" value="Glycos_transf_1"/>
    <property type="match status" value="1"/>
</dbReference>
<dbReference type="GO" id="GO:0016740">
    <property type="term" value="F:transferase activity"/>
    <property type="evidence" value="ECO:0007669"/>
    <property type="project" value="UniProtKB-KW"/>
</dbReference>
<proteinExistence type="predicted"/>
<organism evidence="2 3">
    <name type="scientific">Alloalcanivorax profundimaris</name>
    <dbReference type="NCBI Taxonomy" id="2735259"/>
    <lineage>
        <taxon>Bacteria</taxon>
        <taxon>Pseudomonadati</taxon>
        <taxon>Pseudomonadota</taxon>
        <taxon>Gammaproteobacteria</taxon>
        <taxon>Oceanospirillales</taxon>
        <taxon>Alcanivoracaceae</taxon>
        <taxon>Alloalcanivorax</taxon>
    </lineage>
</organism>
<dbReference type="Proteomes" id="UP000662703">
    <property type="component" value="Unassembled WGS sequence"/>
</dbReference>
<dbReference type="SUPFAM" id="SSF53756">
    <property type="entry name" value="UDP-Glycosyltransferase/glycogen phosphorylase"/>
    <property type="match status" value="1"/>
</dbReference>
<dbReference type="EMBL" id="ARXX01000025">
    <property type="protein sequence ID" value="MBF5056601.1"/>
    <property type="molecule type" value="Genomic_DNA"/>
</dbReference>
<keyword evidence="2" id="KW-0808">Transferase</keyword>
<evidence type="ECO:0000313" key="2">
    <source>
        <dbReference type="EMBL" id="MBF5056601.1"/>
    </source>
</evidence>